<dbReference type="GO" id="GO:0008289">
    <property type="term" value="F:lipid binding"/>
    <property type="evidence" value="ECO:0007669"/>
    <property type="project" value="UniProtKB-KW"/>
</dbReference>
<reference evidence="6 7" key="2">
    <citation type="submission" date="2018-11" db="EMBL/GenBank/DDBJ databases">
        <authorList>
            <consortium name="Pathogen Informatics"/>
        </authorList>
    </citation>
    <scope>NUCLEOTIDE SEQUENCE [LARGE SCALE GENOMIC DNA]</scope>
</reference>
<keyword evidence="3" id="KW-0446">Lipid-binding</keyword>
<dbReference type="Gene3D" id="2.40.128.20">
    <property type="match status" value="1"/>
</dbReference>
<sequence length="164" mass="18978">MIMLTGLILIALVTVTIEVQSGDILSRENVQALPEEFLGTFKLERDENFEPYLEAKGVGWFTRQMIKFASVTKILSKSDQPNRYTMKSTVGHKETLFENWALGEELIAEALDSTQHKITFNVKDNTLMETHVKIADPNEIETYEYRREGDYLIMVRYHKYLHAS</sequence>
<evidence type="ECO:0000259" key="5">
    <source>
        <dbReference type="PROSITE" id="PS00214"/>
    </source>
</evidence>
<name>A0A0N5D4F8_THECL</name>
<protein>
    <submittedName>
        <fullName evidence="8">FABP domain-containing protein</fullName>
    </submittedName>
</protein>
<dbReference type="InterPro" id="IPR012674">
    <property type="entry name" value="Calycin"/>
</dbReference>
<dbReference type="EMBL" id="UYYF01004550">
    <property type="protein sequence ID" value="VDN05336.1"/>
    <property type="molecule type" value="Genomic_DNA"/>
</dbReference>
<keyword evidence="7" id="KW-1185">Reference proteome</keyword>
<dbReference type="STRING" id="103827.A0A0N5D4F8"/>
<evidence type="ECO:0000256" key="1">
    <source>
        <dbReference type="ARBA" id="ARBA00008390"/>
    </source>
</evidence>
<dbReference type="PRINTS" id="PR00178">
    <property type="entry name" value="FATTYACIDBP"/>
</dbReference>
<feature type="domain" description="Cytosolic fatty-acid binding proteins" evidence="5">
    <location>
        <begin position="39"/>
        <end position="56"/>
    </location>
</feature>
<feature type="chain" id="PRO_5043126704" evidence="4">
    <location>
        <begin position="22"/>
        <end position="164"/>
    </location>
</feature>
<evidence type="ECO:0000256" key="2">
    <source>
        <dbReference type="ARBA" id="ARBA00022448"/>
    </source>
</evidence>
<dbReference type="OMA" id="QNQLVMR"/>
<feature type="signal peptide" evidence="4">
    <location>
        <begin position="1"/>
        <end position="21"/>
    </location>
</feature>
<proteinExistence type="inferred from homology"/>
<comment type="similarity">
    <text evidence="1">Belongs to the calycin superfamily. Fatty-acid binding protein (FABP) family.</text>
</comment>
<evidence type="ECO:0000313" key="6">
    <source>
        <dbReference type="EMBL" id="VDN05336.1"/>
    </source>
</evidence>
<evidence type="ECO:0000313" key="8">
    <source>
        <dbReference type="WBParaSite" id="TCLT_0000784901-mRNA-1"/>
    </source>
</evidence>
<dbReference type="OrthoDB" id="412780at2759"/>
<gene>
    <name evidence="6" type="ORF">TCLT_LOCUS7838</name>
</gene>
<dbReference type="PANTHER" id="PTHR22725">
    <property type="entry name" value="FATTY ACID-BINDING PROTEIN HOMOLOG 1-RELATED-RELATED"/>
    <property type="match status" value="1"/>
</dbReference>
<reference evidence="8" key="1">
    <citation type="submission" date="2017-02" db="UniProtKB">
        <authorList>
            <consortium name="WormBaseParasite"/>
        </authorList>
    </citation>
    <scope>IDENTIFICATION</scope>
</reference>
<dbReference type="InterPro" id="IPR040094">
    <property type="entry name" value="Lbp1-4"/>
</dbReference>
<keyword evidence="4" id="KW-0732">Signal</keyword>
<dbReference type="SUPFAM" id="SSF50814">
    <property type="entry name" value="Lipocalins"/>
    <property type="match status" value="1"/>
</dbReference>
<dbReference type="Proteomes" id="UP000276776">
    <property type="component" value="Unassembled WGS sequence"/>
</dbReference>
<dbReference type="CDD" id="cd00742">
    <property type="entry name" value="FABP"/>
    <property type="match status" value="1"/>
</dbReference>
<evidence type="ECO:0000256" key="4">
    <source>
        <dbReference type="SAM" id="SignalP"/>
    </source>
</evidence>
<dbReference type="PROSITE" id="PS00214">
    <property type="entry name" value="FABP"/>
    <property type="match status" value="1"/>
</dbReference>
<keyword evidence="2" id="KW-0813">Transport</keyword>
<dbReference type="AlphaFoldDB" id="A0A0N5D4F8"/>
<dbReference type="WBParaSite" id="TCLT_0000784901-mRNA-1">
    <property type="protein sequence ID" value="TCLT_0000784901-mRNA-1"/>
    <property type="gene ID" value="TCLT_0000784901"/>
</dbReference>
<evidence type="ECO:0000256" key="3">
    <source>
        <dbReference type="ARBA" id="ARBA00023121"/>
    </source>
</evidence>
<evidence type="ECO:0000313" key="7">
    <source>
        <dbReference type="Proteomes" id="UP000276776"/>
    </source>
</evidence>
<accession>A0A0N5D4F8</accession>
<organism evidence="8">
    <name type="scientific">Thelazia callipaeda</name>
    <name type="common">Oriental eyeworm</name>
    <name type="synonym">Parasitic nematode</name>
    <dbReference type="NCBI Taxonomy" id="103827"/>
    <lineage>
        <taxon>Eukaryota</taxon>
        <taxon>Metazoa</taxon>
        <taxon>Ecdysozoa</taxon>
        <taxon>Nematoda</taxon>
        <taxon>Chromadorea</taxon>
        <taxon>Rhabditida</taxon>
        <taxon>Spirurina</taxon>
        <taxon>Spiruromorpha</taxon>
        <taxon>Thelazioidea</taxon>
        <taxon>Thelaziidae</taxon>
        <taxon>Thelazia</taxon>
    </lineage>
</organism>
<dbReference type="InterPro" id="IPR000463">
    <property type="entry name" value="Fatty_acid-bd"/>
</dbReference>